<name>A0A845DUK5_9BACI</name>
<dbReference type="AlphaFoldDB" id="A0A845DUK5"/>
<dbReference type="Proteomes" id="UP000460949">
    <property type="component" value="Unassembled WGS sequence"/>
</dbReference>
<dbReference type="InterPro" id="IPR014199">
    <property type="entry name" value="Spore_YtxC"/>
</dbReference>
<accession>A0A845DUK5</accession>
<evidence type="ECO:0000313" key="1">
    <source>
        <dbReference type="EMBL" id="MYL20002.1"/>
    </source>
</evidence>
<gene>
    <name evidence="1" type="ORF">GLW04_08905</name>
</gene>
<reference evidence="1 2" key="1">
    <citation type="submission" date="2019-11" db="EMBL/GenBank/DDBJ databases">
        <title>Genome sequences of 17 halophilic strains isolated from different environments.</title>
        <authorList>
            <person name="Furrow R.E."/>
        </authorList>
    </citation>
    <scope>NUCLEOTIDE SEQUENCE [LARGE SCALE GENOMIC DNA]</scope>
    <source>
        <strain evidence="1 2">22511_23_Filter</strain>
    </source>
</reference>
<evidence type="ECO:0008006" key="3">
    <source>
        <dbReference type="Google" id="ProtNLM"/>
    </source>
</evidence>
<evidence type="ECO:0000313" key="2">
    <source>
        <dbReference type="Proteomes" id="UP000460949"/>
    </source>
</evidence>
<organism evidence="1 2">
    <name type="scientific">Halobacillus litoralis</name>
    <dbReference type="NCBI Taxonomy" id="45668"/>
    <lineage>
        <taxon>Bacteria</taxon>
        <taxon>Bacillati</taxon>
        <taxon>Bacillota</taxon>
        <taxon>Bacilli</taxon>
        <taxon>Bacillales</taxon>
        <taxon>Bacillaceae</taxon>
        <taxon>Halobacillus</taxon>
    </lineage>
</organism>
<sequence length="269" mass="31502">MFDLSFSKRLEAETFYNAIVSEQKLWVYEESGRRFSVKLMHSSSKESAYVDVVRALHHVVRKRKIPAWMEGVLRFSYHFDDADEIQRILEIEQEFDSHPPAGLRLPPVHHYIKAYIQEYVHVRDAVVFDDLSAGCLAHIHTCLADYTGKVIDEYKQEESYQLLVDSWRHRVHHQDTGVQLLHILDDHGLTYFHDEGNPLSHSETRLYQKQYPDEAVSDLPLEWPVTPALVHAPEEIIIYSDQAENSNLELLMNIFEEKAVWKPKSQFPF</sequence>
<dbReference type="EMBL" id="WMET01000001">
    <property type="protein sequence ID" value="MYL20002.1"/>
    <property type="molecule type" value="Genomic_DNA"/>
</dbReference>
<dbReference type="RefSeq" id="WP_160836319.1">
    <property type="nucleotide sequence ID" value="NZ_WMET01000001.1"/>
</dbReference>
<dbReference type="Pfam" id="PF08812">
    <property type="entry name" value="YtxC"/>
    <property type="match status" value="1"/>
</dbReference>
<comment type="caution">
    <text evidence="1">The sequence shown here is derived from an EMBL/GenBank/DDBJ whole genome shotgun (WGS) entry which is preliminary data.</text>
</comment>
<proteinExistence type="predicted"/>
<protein>
    <recommendedName>
        <fullName evidence="3">Sporulation protein YtxC</fullName>
    </recommendedName>
</protein>